<proteinExistence type="predicted"/>
<sequence length="31" mass="3197">MTEHEMLMLGILLLPGLALSIIILGTFAAGG</sequence>
<evidence type="ECO:0000256" key="1">
    <source>
        <dbReference type="SAM" id="Phobius"/>
    </source>
</evidence>
<feature type="transmembrane region" description="Helical" evidence="1">
    <location>
        <begin position="6"/>
        <end position="29"/>
    </location>
</feature>
<organism evidence="2 3">
    <name type="scientific">Limnospira platensis NIES-46</name>
    <dbReference type="NCBI Taxonomy" id="1236695"/>
    <lineage>
        <taxon>Bacteria</taxon>
        <taxon>Bacillati</taxon>
        <taxon>Cyanobacteriota</taxon>
        <taxon>Cyanophyceae</taxon>
        <taxon>Oscillatoriophycideae</taxon>
        <taxon>Oscillatoriales</taxon>
        <taxon>Sirenicapillariaceae</taxon>
        <taxon>Limnospira</taxon>
    </lineage>
</organism>
<name>A0A5M3T805_LIMPL</name>
<protein>
    <submittedName>
        <fullName evidence="2">Uncharacterized protein</fullName>
    </submittedName>
</protein>
<dbReference type="EMBL" id="BIMW01000082">
    <property type="protein sequence ID" value="GCE93926.1"/>
    <property type="molecule type" value="Genomic_DNA"/>
</dbReference>
<keyword evidence="1" id="KW-0812">Transmembrane</keyword>
<reference evidence="2 3" key="1">
    <citation type="journal article" date="2019" name="J Genomics">
        <title>The Draft Genome of a Hydrogen-producing Cyanobacterium, Arthrospira platensis NIES-46.</title>
        <authorList>
            <person name="Suzuki S."/>
            <person name="Yamaguchi H."/>
            <person name="Kawachi M."/>
        </authorList>
    </citation>
    <scope>NUCLEOTIDE SEQUENCE [LARGE SCALE GENOMIC DNA]</scope>
    <source>
        <strain evidence="2 3">NIES-46</strain>
    </source>
</reference>
<comment type="caution">
    <text evidence="2">The sequence shown here is derived from an EMBL/GenBank/DDBJ whole genome shotgun (WGS) entry which is preliminary data.</text>
</comment>
<accession>A0A5M3T805</accession>
<evidence type="ECO:0000313" key="2">
    <source>
        <dbReference type="EMBL" id="GCE93926.1"/>
    </source>
</evidence>
<keyword evidence="1" id="KW-0472">Membrane</keyword>
<evidence type="ECO:0000313" key="3">
    <source>
        <dbReference type="Proteomes" id="UP000326169"/>
    </source>
</evidence>
<dbReference type="Proteomes" id="UP000326169">
    <property type="component" value="Unassembled WGS sequence"/>
</dbReference>
<gene>
    <name evidence="2" type="ORF">NIES46_19780</name>
</gene>
<keyword evidence="1" id="KW-1133">Transmembrane helix</keyword>
<keyword evidence="3" id="KW-1185">Reference proteome</keyword>